<dbReference type="InterPro" id="IPR035994">
    <property type="entry name" value="Nucleoside_phosphorylase_sf"/>
</dbReference>
<dbReference type="InterPro" id="IPR000845">
    <property type="entry name" value="Nucleoside_phosphorylase_d"/>
</dbReference>
<dbReference type="AlphaFoldDB" id="A0A077EI19"/>
<dbReference type="RefSeq" id="WP_009088235.1">
    <property type="nucleotide sequence ID" value="NZ_CP007547.1"/>
</dbReference>
<name>A0A077EI19_9FLAO</name>
<evidence type="ECO:0000256" key="3">
    <source>
        <dbReference type="ARBA" id="ARBA00048447"/>
    </source>
</evidence>
<dbReference type="KEGG" id="eao:BD94_2388"/>
<dbReference type="Pfam" id="PF01048">
    <property type="entry name" value="PNP_UDP_1"/>
    <property type="match status" value="1"/>
</dbReference>
<protein>
    <recommendedName>
        <fullName evidence="2">Uridine phosphorylase</fullName>
        <ecNumber evidence="1">2.4.2.3</ecNumber>
    </recommendedName>
</protein>
<dbReference type="EMBL" id="CP007547">
    <property type="protein sequence ID" value="AIL46163.1"/>
    <property type="molecule type" value="Genomic_DNA"/>
</dbReference>
<accession>A0A077EI19</accession>
<dbReference type="HOGENOM" id="CLU_075954_0_0_10"/>
<dbReference type="GO" id="GO:0005829">
    <property type="term" value="C:cytosol"/>
    <property type="evidence" value="ECO:0007669"/>
    <property type="project" value="TreeGrafter"/>
</dbReference>
<dbReference type="EC" id="2.4.2.3" evidence="1"/>
<evidence type="ECO:0000256" key="1">
    <source>
        <dbReference type="ARBA" id="ARBA00011888"/>
    </source>
</evidence>
<evidence type="ECO:0000256" key="2">
    <source>
        <dbReference type="ARBA" id="ARBA00021980"/>
    </source>
</evidence>
<gene>
    <name evidence="5" type="ORF">BD94_2388</name>
</gene>
<dbReference type="GO" id="GO:0004731">
    <property type="term" value="F:purine-nucleoside phosphorylase activity"/>
    <property type="evidence" value="ECO:0007669"/>
    <property type="project" value="TreeGrafter"/>
</dbReference>
<dbReference type="GO" id="GO:0006152">
    <property type="term" value="P:purine nucleoside catabolic process"/>
    <property type="evidence" value="ECO:0007669"/>
    <property type="project" value="TreeGrafter"/>
</dbReference>
<evidence type="ECO:0000259" key="4">
    <source>
        <dbReference type="Pfam" id="PF01048"/>
    </source>
</evidence>
<sequence>MMNKLAASELVLNDDGSVYHLNLLPEDIAEKIILVGDPDRVPKVSQYFDKVEIKKNKREFYTHTGTLRGERITVMSTGIGTENIDIVMNELDALVNIDLKEKEFKKEHSSLELFRLGTCGSVNPDVEVDNMLVTENVVGLDGLLHFYQDYQFENEFSKNFLEKFPYQNIKPLLYFSDWAKESAHYYQDAKYIGNTATFPGFYAPQGRQLRLKALDDQFLETLNDLGVTNFEMETSAIYGLSKLLGHKAITVNCVIANRRRGEFSADHHASEKMTIQWVLDRIIK</sequence>
<feature type="domain" description="Nucleoside phosphorylase" evidence="4">
    <location>
        <begin position="32"/>
        <end position="272"/>
    </location>
</feature>
<evidence type="ECO:0000313" key="6">
    <source>
        <dbReference type="Proteomes" id="UP000028933"/>
    </source>
</evidence>
<reference evidence="5" key="1">
    <citation type="journal article" date="2013" name="Lancet">
        <title>First case of E anophelis outbreak in an intensive-care unit.</title>
        <authorList>
            <person name="Teo J."/>
            <person name="Tan S.Y."/>
            <person name="Tay M."/>
            <person name="Ding Y."/>
            <person name="Kjelleberg S."/>
            <person name="Givskov M."/>
            <person name="Lin R.T."/>
            <person name="Yang L."/>
        </authorList>
    </citation>
    <scope>NUCLEOTIDE SEQUENCE [LARGE SCALE GENOMIC DNA]</scope>
    <source>
        <strain evidence="5">NUHP1</strain>
    </source>
</reference>
<dbReference type="Gene3D" id="3.40.50.1580">
    <property type="entry name" value="Nucleoside phosphorylase domain"/>
    <property type="match status" value="1"/>
</dbReference>
<dbReference type="SUPFAM" id="SSF53167">
    <property type="entry name" value="Purine and uridine phosphorylases"/>
    <property type="match status" value="1"/>
</dbReference>
<dbReference type="PANTHER" id="PTHR43691">
    <property type="entry name" value="URIDINE PHOSPHORYLASE"/>
    <property type="match status" value="1"/>
</dbReference>
<dbReference type="GO" id="GO:0004850">
    <property type="term" value="F:uridine phosphorylase activity"/>
    <property type="evidence" value="ECO:0007669"/>
    <property type="project" value="UniProtKB-EC"/>
</dbReference>
<dbReference type="PANTHER" id="PTHR43691:SF11">
    <property type="entry name" value="FI09636P-RELATED"/>
    <property type="match status" value="1"/>
</dbReference>
<evidence type="ECO:0000313" key="5">
    <source>
        <dbReference type="EMBL" id="AIL46163.1"/>
    </source>
</evidence>
<comment type="catalytic activity">
    <reaction evidence="3">
        <text>uridine + phosphate = alpha-D-ribose 1-phosphate + uracil</text>
        <dbReference type="Rhea" id="RHEA:24388"/>
        <dbReference type="ChEBI" id="CHEBI:16704"/>
        <dbReference type="ChEBI" id="CHEBI:17568"/>
        <dbReference type="ChEBI" id="CHEBI:43474"/>
        <dbReference type="ChEBI" id="CHEBI:57720"/>
        <dbReference type="EC" id="2.4.2.3"/>
    </reaction>
</comment>
<dbReference type="eggNOG" id="COG2820">
    <property type="taxonomic scope" value="Bacteria"/>
</dbReference>
<dbReference type="GeneID" id="56683454"/>
<dbReference type="STRING" id="1338011.BD94_2388"/>
<proteinExistence type="predicted"/>
<dbReference type="Proteomes" id="UP000028933">
    <property type="component" value="Chromosome"/>
</dbReference>
<dbReference type="CDD" id="cd00436">
    <property type="entry name" value="UP_TbUP-like"/>
    <property type="match status" value="1"/>
</dbReference>
<organism evidence="5 6">
    <name type="scientific">Elizabethkingia anophelis NUHP1</name>
    <dbReference type="NCBI Taxonomy" id="1338011"/>
    <lineage>
        <taxon>Bacteria</taxon>
        <taxon>Pseudomonadati</taxon>
        <taxon>Bacteroidota</taxon>
        <taxon>Flavobacteriia</taxon>
        <taxon>Flavobacteriales</taxon>
        <taxon>Weeksellaceae</taxon>
        <taxon>Elizabethkingia</taxon>
    </lineage>
</organism>
<reference evidence="5" key="2">
    <citation type="journal article" date="2015" name="Genome Biol. Evol.">
        <title>Complete Genome Sequence and Transcriptomic Analysis of the Novel Pathogen Elizabethkingia anophelis in Response to Oxidative Stress.</title>
        <authorList>
            <person name="Li Y."/>
            <person name="Liu Y."/>
            <person name="Chew S.C."/>
            <person name="Tay M."/>
            <person name="Salido M.M."/>
            <person name="Teo J."/>
            <person name="Lauro F.M."/>
            <person name="Givskov M."/>
            <person name="Yang L."/>
        </authorList>
    </citation>
    <scope>NUCLEOTIDE SEQUENCE</scope>
    <source>
        <strain evidence="5">NUHP1</strain>
    </source>
</reference>